<protein>
    <recommendedName>
        <fullName evidence="4">Glycosyltransferase</fullName>
        <ecNumber evidence="4">2.4.1.-</ecNumber>
    </recommendedName>
</protein>
<dbReference type="EMBL" id="HG996473">
    <property type="protein sequence ID" value="CAG1857908.1"/>
    <property type="molecule type" value="Genomic_DNA"/>
</dbReference>
<gene>
    <name evidence="5" type="ORF">GSMUA_27300.1</name>
</gene>
<dbReference type="Gramene" id="Ma07_t27200.1">
    <property type="protein sequence ID" value="Ma07_p27200.1"/>
    <property type="gene ID" value="Ma07_g27200"/>
</dbReference>
<evidence type="ECO:0000256" key="1">
    <source>
        <dbReference type="ARBA" id="ARBA00009995"/>
    </source>
</evidence>
<dbReference type="OMA" id="VAKHDAW"/>
<keyword evidence="3" id="KW-0328">Glycosyltransferase</keyword>
<evidence type="ECO:0000256" key="2">
    <source>
        <dbReference type="ARBA" id="ARBA00022679"/>
    </source>
</evidence>
<dbReference type="PROSITE" id="PS00375">
    <property type="entry name" value="UDPGT"/>
    <property type="match status" value="1"/>
</dbReference>
<organism evidence="6 7">
    <name type="scientific">Musa acuminata subsp. malaccensis</name>
    <name type="common">Wild banana</name>
    <name type="synonym">Musa malaccensis</name>
    <dbReference type="NCBI Taxonomy" id="214687"/>
    <lineage>
        <taxon>Eukaryota</taxon>
        <taxon>Viridiplantae</taxon>
        <taxon>Streptophyta</taxon>
        <taxon>Embryophyta</taxon>
        <taxon>Tracheophyta</taxon>
        <taxon>Spermatophyta</taxon>
        <taxon>Magnoliopsida</taxon>
        <taxon>Liliopsida</taxon>
        <taxon>Zingiberales</taxon>
        <taxon>Musaceae</taxon>
        <taxon>Musa</taxon>
    </lineage>
</organism>
<dbReference type="InParanoid" id="A0A804K0E4"/>
<evidence type="ECO:0000313" key="6">
    <source>
        <dbReference type="EnsemblPlants" id="Ma07_p27200.1"/>
    </source>
</evidence>
<dbReference type="PANTHER" id="PTHR48047">
    <property type="entry name" value="GLYCOSYLTRANSFERASE"/>
    <property type="match status" value="1"/>
</dbReference>
<dbReference type="EnsemblPlants" id="Ma07_t27200.1">
    <property type="protein sequence ID" value="Ma07_p27200.1"/>
    <property type="gene ID" value="Ma07_g27200"/>
</dbReference>
<name>A0A804K0E4_MUSAM</name>
<dbReference type="SUPFAM" id="SSF53756">
    <property type="entry name" value="UDP-Glycosyltransferase/glycogen phosphorylase"/>
    <property type="match status" value="1"/>
</dbReference>
<dbReference type="InterPro" id="IPR002213">
    <property type="entry name" value="UDP_glucos_trans"/>
</dbReference>
<reference evidence="6" key="2">
    <citation type="submission" date="2021-05" db="UniProtKB">
        <authorList>
            <consortium name="EnsemblPlants"/>
        </authorList>
    </citation>
    <scope>IDENTIFICATION</scope>
    <source>
        <strain evidence="6">subsp. malaccensis</strain>
    </source>
</reference>
<dbReference type="Proteomes" id="UP000012960">
    <property type="component" value="Unplaced"/>
</dbReference>
<sequence>MATCSSYSAAAGERSEVGGTKKPFRVFFIPFFASGHMIPMVDLACLFAARPGVEPTLVLTPANAALVRPTLDRSAAAGRPVGLLLFPFPSVGLPDGVENLATAPASESWRVYKAVDLAQTAHEEILRRHRPDAVVADIPYWWTTAIAADLGIPRVTFHAVGVFPQLVMNNLFRLRSEIQERQVVAVPDLPGRPIEIPRAELPEFLLEQNHMSDTWDRMKKAQLTCHGVVVNTFYGFEPEYCDDYRRVDARQAWFVGPVALASCGGVERGGGTAAKEDGGRCMAWLDTREEGSVLFVCFGSWCHFTAAQLRELAAGLEASGQPFLWAVRKDGDGSEEESNWMPEGWEDRVAGRGLVVRGWAPQVAILGHRAVGAFLSHCGWNSVLEAVAAGKPMLTWPLVFEQFINERLVVEVAGAGKRVWEGQRSVAEHEKTVVPGEAIARKVSGFMKAGGEGETARKKAMELSVAARAAVAKGGSSHRDLDSLIDELLATRVGNTQQDTAAIEV</sequence>
<evidence type="ECO:0000256" key="3">
    <source>
        <dbReference type="RuleBase" id="RU003718"/>
    </source>
</evidence>
<dbReference type="OrthoDB" id="5835829at2759"/>
<reference evidence="5" key="1">
    <citation type="submission" date="2021-03" db="EMBL/GenBank/DDBJ databases">
        <authorList>
            <consortium name="Genoscope - CEA"/>
            <person name="William W."/>
        </authorList>
    </citation>
    <scope>NUCLEOTIDE SEQUENCE</scope>
    <source>
        <strain evidence="5">Doubled-haploid Pahang</strain>
    </source>
</reference>
<dbReference type="InterPro" id="IPR035595">
    <property type="entry name" value="UDP_glycos_trans_CS"/>
</dbReference>
<proteinExistence type="inferred from homology"/>
<keyword evidence="7" id="KW-1185">Reference proteome</keyword>
<evidence type="ECO:0000256" key="4">
    <source>
        <dbReference type="RuleBase" id="RU362057"/>
    </source>
</evidence>
<dbReference type="EC" id="2.4.1.-" evidence="4"/>
<dbReference type="Gene3D" id="3.40.50.2000">
    <property type="entry name" value="Glycogen Phosphorylase B"/>
    <property type="match status" value="2"/>
</dbReference>
<dbReference type="AlphaFoldDB" id="A0A804K0E4"/>
<dbReference type="FunCoup" id="A0A804K0E4">
    <property type="interactions" value="12"/>
</dbReference>
<comment type="similarity">
    <text evidence="1 3">Belongs to the UDP-glycosyltransferase family.</text>
</comment>
<dbReference type="PANTHER" id="PTHR48047:SF19">
    <property type="entry name" value="GLYCOSYLTRANSFERASE"/>
    <property type="match status" value="1"/>
</dbReference>
<evidence type="ECO:0000313" key="7">
    <source>
        <dbReference type="Proteomes" id="UP000012960"/>
    </source>
</evidence>
<keyword evidence="2 3" id="KW-0808">Transferase</keyword>
<dbReference type="CDD" id="cd03784">
    <property type="entry name" value="GT1_Gtf-like"/>
    <property type="match status" value="1"/>
</dbReference>
<accession>A0A804K0E4</accession>
<dbReference type="FunFam" id="3.40.50.2000:FF:000063">
    <property type="entry name" value="Glycosyltransferase"/>
    <property type="match status" value="1"/>
</dbReference>
<dbReference type="Pfam" id="PF00201">
    <property type="entry name" value="UDPGT"/>
    <property type="match status" value="1"/>
</dbReference>
<dbReference type="GO" id="GO:0035251">
    <property type="term" value="F:UDP-glucosyltransferase activity"/>
    <property type="evidence" value="ECO:0000318"/>
    <property type="project" value="GO_Central"/>
</dbReference>
<evidence type="ECO:0000313" key="5">
    <source>
        <dbReference type="EMBL" id="CAG1857908.1"/>
    </source>
</evidence>